<dbReference type="RefSeq" id="WP_132129042.1">
    <property type="nucleotide sequence ID" value="NZ_CP042432.1"/>
</dbReference>
<sequence length="235" mass="26938">MNRFARRSCLSELIDAPGIPFAEWSACLKELDFINTWLGGHRITVEGFKKLLPADNGRLSVAEIGCGGGDNLKAIHAWNRKRKKPLNIHYTGIDLNKACIDFARENCRELPSANFVHADYRTVCFGNRPDIIFSSLFCHHLSDPELKQLFDWLKENAGGGFFMNDLHRSPLAYHSIRALTRLFSRSYLVKNDAPVSVLRGFKRKEWQDLLAEAGIGSYAINWRWAFRYLVSVRYE</sequence>
<evidence type="ECO:0000313" key="6">
    <source>
        <dbReference type="Proteomes" id="UP000295807"/>
    </source>
</evidence>
<keyword evidence="6" id="KW-1185">Reference proteome</keyword>
<keyword evidence="1 5" id="KW-0489">Methyltransferase</keyword>
<evidence type="ECO:0000256" key="1">
    <source>
        <dbReference type="ARBA" id="ARBA00022603"/>
    </source>
</evidence>
<organism evidence="5 6">
    <name type="scientific">Anseongella ginsenosidimutans</name>
    <dbReference type="NCBI Taxonomy" id="496056"/>
    <lineage>
        <taxon>Bacteria</taxon>
        <taxon>Pseudomonadati</taxon>
        <taxon>Bacteroidota</taxon>
        <taxon>Sphingobacteriia</taxon>
        <taxon>Sphingobacteriales</taxon>
        <taxon>Sphingobacteriaceae</taxon>
        <taxon>Anseongella</taxon>
    </lineage>
</organism>
<feature type="domain" description="Methyltransferase" evidence="4">
    <location>
        <begin position="61"/>
        <end position="151"/>
    </location>
</feature>
<dbReference type="PANTHER" id="PTHR43464:SF19">
    <property type="entry name" value="UBIQUINONE BIOSYNTHESIS O-METHYLTRANSFERASE, MITOCHONDRIAL"/>
    <property type="match status" value="1"/>
</dbReference>
<keyword evidence="3" id="KW-0949">S-adenosyl-L-methionine</keyword>
<dbReference type="PANTHER" id="PTHR43464">
    <property type="entry name" value="METHYLTRANSFERASE"/>
    <property type="match status" value="1"/>
</dbReference>
<comment type="caution">
    <text evidence="5">The sequence shown here is derived from an EMBL/GenBank/DDBJ whole genome shotgun (WGS) entry which is preliminary data.</text>
</comment>
<dbReference type="InterPro" id="IPR041698">
    <property type="entry name" value="Methyltransf_25"/>
</dbReference>
<keyword evidence="2 5" id="KW-0808">Transferase</keyword>
<dbReference type="AlphaFoldDB" id="A0A4R3KRE2"/>
<evidence type="ECO:0000256" key="3">
    <source>
        <dbReference type="ARBA" id="ARBA00022691"/>
    </source>
</evidence>
<protein>
    <submittedName>
        <fullName evidence="5">Methyltransferase family protein</fullName>
    </submittedName>
</protein>
<dbReference type="SUPFAM" id="SSF53335">
    <property type="entry name" value="S-adenosyl-L-methionine-dependent methyltransferases"/>
    <property type="match status" value="1"/>
</dbReference>
<evidence type="ECO:0000313" key="5">
    <source>
        <dbReference type="EMBL" id="TCS87244.1"/>
    </source>
</evidence>
<reference evidence="5 6" key="1">
    <citation type="submission" date="2019-03" db="EMBL/GenBank/DDBJ databases">
        <title>Genomic Encyclopedia of Type Strains, Phase IV (KMG-IV): sequencing the most valuable type-strain genomes for metagenomic binning, comparative biology and taxonomic classification.</title>
        <authorList>
            <person name="Goeker M."/>
        </authorList>
    </citation>
    <scope>NUCLEOTIDE SEQUENCE [LARGE SCALE GENOMIC DNA]</scope>
    <source>
        <strain evidence="5 6">DSM 21100</strain>
    </source>
</reference>
<dbReference type="OrthoDB" id="9800454at2"/>
<name>A0A4R3KRE2_9SPHI</name>
<gene>
    <name evidence="5" type="ORF">EDD80_10557</name>
</gene>
<dbReference type="GO" id="GO:0008168">
    <property type="term" value="F:methyltransferase activity"/>
    <property type="evidence" value="ECO:0007669"/>
    <property type="project" value="UniProtKB-KW"/>
</dbReference>
<dbReference type="EMBL" id="SMAD01000005">
    <property type="protein sequence ID" value="TCS87244.1"/>
    <property type="molecule type" value="Genomic_DNA"/>
</dbReference>
<dbReference type="Pfam" id="PF13649">
    <property type="entry name" value="Methyltransf_25"/>
    <property type="match status" value="1"/>
</dbReference>
<evidence type="ECO:0000256" key="2">
    <source>
        <dbReference type="ARBA" id="ARBA00022679"/>
    </source>
</evidence>
<accession>A0A4R3KRE2</accession>
<proteinExistence type="predicted"/>
<dbReference type="Proteomes" id="UP000295807">
    <property type="component" value="Unassembled WGS sequence"/>
</dbReference>
<dbReference type="InterPro" id="IPR029063">
    <property type="entry name" value="SAM-dependent_MTases_sf"/>
</dbReference>
<dbReference type="CDD" id="cd02440">
    <property type="entry name" value="AdoMet_MTases"/>
    <property type="match status" value="1"/>
</dbReference>
<dbReference type="GO" id="GO:0032259">
    <property type="term" value="P:methylation"/>
    <property type="evidence" value="ECO:0007669"/>
    <property type="project" value="UniProtKB-KW"/>
</dbReference>
<dbReference type="Gene3D" id="3.40.50.150">
    <property type="entry name" value="Vaccinia Virus protein VP39"/>
    <property type="match status" value="1"/>
</dbReference>
<evidence type="ECO:0000259" key="4">
    <source>
        <dbReference type="Pfam" id="PF13649"/>
    </source>
</evidence>